<dbReference type="InterPro" id="IPR036866">
    <property type="entry name" value="RibonucZ/Hydroxyglut_hydro"/>
</dbReference>
<dbReference type="Gene3D" id="3.60.15.10">
    <property type="entry name" value="Ribonuclease Z/Hydroxyacylglutathione hydrolase-like"/>
    <property type="match status" value="1"/>
</dbReference>
<dbReference type="EMBL" id="NDWU01000004">
    <property type="protein sequence ID" value="PUA33746.1"/>
    <property type="molecule type" value="Genomic_DNA"/>
</dbReference>
<dbReference type="InterPro" id="IPR014426">
    <property type="entry name" value="UPF0282_hydrls"/>
</dbReference>
<dbReference type="SUPFAM" id="SSF56281">
    <property type="entry name" value="Metallo-hydrolase/oxidoreductase"/>
    <property type="match status" value="1"/>
</dbReference>
<dbReference type="PANTHER" id="PTHR43546">
    <property type="entry name" value="UPF0173 METAL-DEPENDENT HYDROLASE MJ1163-RELATED"/>
    <property type="match status" value="1"/>
</dbReference>
<comment type="similarity">
    <text evidence="1">Belongs to the UPF0282 family.</text>
</comment>
<accession>A0A2R7Y8F2</accession>
<sequence length="304" mass="34158">MLVRPLAADSLGTRSMCTLIHTEDLSIVIDPGAALGPWRYGLRPHPRELKRLEEHKAEIARSTSEADLVIFTHYHYDHIPRPYEDVSWLRGKRVMMKDPENNINFSQRLRARMLLEQLRKVGSKVSVADGKNVRIGNTSIKFSKAVQHGNSPRLGYVVEVCISTGNECLVHTSDVEGLVDEQQLGFIIQNRPDTIICDGPMTYMLGSRYTEKDLERSINNLKKVVATCRPAFLVLDHHLVRDMSWKDRVNDLITYAEGFGTSVCTAATFSGLNYEPLEAMRKILYGPYPSDGEGSIGPGEDQDV</sequence>
<proteinExistence type="inferred from homology"/>
<evidence type="ECO:0000313" key="3">
    <source>
        <dbReference type="EMBL" id="PUA33746.1"/>
    </source>
</evidence>
<organism evidence="3 4">
    <name type="scientific">Candidatus Terraquivivens tikiterensis</name>
    <dbReference type="NCBI Taxonomy" id="1980982"/>
    <lineage>
        <taxon>Archaea</taxon>
        <taxon>Nitrososphaerota</taxon>
        <taxon>Candidatus Wolframiiraptoraceae</taxon>
        <taxon>Candidatus Terraquivivens</taxon>
    </lineage>
</organism>
<evidence type="ECO:0000256" key="1">
    <source>
        <dbReference type="HAMAP-Rule" id="MF_01406"/>
    </source>
</evidence>
<name>A0A2R7Y8F2_9ARCH</name>
<dbReference type="Pfam" id="PF12706">
    <property type="entry name" value="Lactamase_B_2"/>
    <property type="match status" value="1"/>
</dbReference>
<dbReference type="AlphaFoldDB" id="A0A2R7Y8F2"/>
<dbReference type="InterPro" id="IPR001279">
    <property type="entry name" value="Metallo-B-lactamas"/>
</dbReference>
<reference evidence="3 4" key="1">
    <citation type="submission" date="2017-04" db="EMBL/GenBank/DDBJ databases">
        <title>Draft Aigarchaeota genome from a New Zealand hot spring.</title>
        <authorList>
            <person name="Reysenbach A.-L."/>
            <person name="Donaho J.A."/>
            <person name="Gerhart J."/>
            <person name="Kelley J.F."/>
            <person name="Kouba K."/>
            <person name="Podar M."/>
            <person name="Stott M."/>
        </authorList>
    </citation>
    <scope>NUCLEOTIDE SEQUENCE [LARGE SCALE GENOMIC DNA]</scope>
    <source>
        <strain evidence="3">NZ13_MG1</strain>
    </source>
</reference>
<dbReference type="Proteomes" id="UP000244066">
    <property type="component" value="Unassembled WGS sequence"/>
</dbReference>
<dbReference type="InterPro" id="IPR050114">
    <property type="entry name" value="UPF0173_UPF0282_UlaG_hydrolase"/>
</dbReference>
<comment type="caution">
    <text evidence="3">The sequence shown here is derived from an EMBL/GenBank/DDBJ whole genome shotgun (WGS) entry which is preliminary data.</text>
</comment>
<dbReference type="HAMAP" id="MF_01406">
    <property type="entry name" value="UPF0282"/>
    <property type="match status" value="1"/>
</dbReference>
<protein>
    <recommendedName>
        <fullName evidence="1">UPF0282 protein B9J98_02035</fullName>
    </recommendedName>
</protein>
<gene>
    <name evidence="3" type="ORF">B9J98_02035</name>
</gene>
<feature type="domain" description="Metallo-beta-lactamase" evidence="2">
    <location>
        <begin position="27"/>
        <end position="179"/>
    </location>
</feature>
<evidence type="ECO:0000313" key="4">
    <source>
        <dbReference type="Proteomes" id="UP000244066"/>
    </source>
</evidence>
<evidence type="ECO:0000259" key="2">
    <source>
        <dbReference type="Pfam" id="PF12706"/>
    </source>
</evidence>
<dbReference type="PANTHER" id="PTHR43546:SF4">
    <property type="entry name" value="UPF0282 PROTEIN MJ1629"/>
    <property type="match status" value="1"/>
</dbReference>
<dbReference type="PIRSF" id="PIRSF004944">
    <property type="entry name" value="UCP004944_hydrls"/>
    <property type="match status" value="1"/>
</dbReference>